<proteinExistence type="predicted"/>
<dbReference type="Proteomes" id="UP000006101">
    <property type="component" value="Chromosome"/>
</dbReference>
<dbReference type="AlphaFoldDB" id="K0B6A0"/>
<name>K0B6A0_9ARCH</name>
<dbReference type="KEGG" id="nkr:NKOR_03910"/>
<gene>
    <name evidence="1" type="ORF">NKOR_03910</name>
</gene>
<reference evidence="1 2" key="1">
    <citation type="journal article" date="2012" name="J. Bacteriol.">
        <title>Draft Genome Sequence of an Ammonia-Oxidizing Archaeon, "Candidatus Nitrosopumilus koreensis" AR1, from Marine Sediment.</title>
        <authorList>
            <person name="Park S.J."/>
            <person name="Kim J.G."/>
            <person name="Jung M.Y."/>
            <person name="Kim S.J."/>
            <person name="Cha I.T."/>
            <person name="Kwon K."/>
            <person name="Lee J.H."/>
            <person name="Rhee S.K."/>
        </authorList>
    </citation>
    <scope>NUCLEOTIDE SEQUENCE [LARGE SCALE GENOMIC DNA]</scope>
    <source>
        <strain evidence="1 2">AR1</strain>
    </source>
</reference>
<dbReference type="STRING" id="1229908.NKOR_03910"/>
<dbReference type="EMBL" id="CP003842">
    <property type="protein sequence ID" value="AFS80672.1"/>
    <property type="molecule type" value="Genomic_DNA"/>
</dbReference>
<dbReference type="PATRIC" id="fig|1229908.8.peg.841"/>
<dbReference type="RefSeq" id="WP_014963059.1">
    <property type="nucleotide sequence ID" value="NC_018655.1"/>
</dbReference>
<keyword evidence="2" id="KW-1185">Reference proteome</keyword>
<protein>
    <submittedName>
        <fullName evidence="1">Uncharacterized protein</fullName>
    </submittedName>
</protein>
<dbReference type="GeneID" id="13724820"/>
<evidence type="ECO:0000313" key="2">
    <source>
        <dbReference type="Proteomes" id="UP000006101"/>
    </source>
</evidence>
<accession>K0B6A0</accession>
<organism evidence="1 2">
    <name type="scientific">Candidatus Nitrosopumilus koreensis AR1</name>
    <dbReference type="NCBI Taxonomy" id="1229908"/>
    <lineage>
        <taxon>Archaea</taxon>
        <taxon>Nitrososphaerota</taxon>
        <taxon>Nitrososphaeria</taxon>
        <taxon>Nitrosopumilales</taxon>
        <taxon>Nitrosopumilaceae</taxon>
        <taxon>Nitrosopumilus</taxon>
    </lineage>
</organism>
<sequence>MEQDCKVTSQRRHTGSQDVAWNIKEWKKNQEVQSRETLDSPFFDNSDGIMAEDKDKLLKQLDALKIFPNNKLVRELKNQIKTKLKN</sequence>
<dbReference type="HOGENOM" id="CLU_2490270_0_0_2"/>
<evidence type="ECO:0000313" key="1">
    <source>
        <dbReference type="EMBL" id="AFS80672.1"/>
    </source>
</evidence>